<evidence type="ECO:0000256" key="6">
    <source>
        <dbReference type="ARBA" id="ARBA00035261"/>
    </source>
</evidence>
<evidence type="ECO:0000256" key="2">
    <source>
        <dbReference type="ARBA" id="ARBA00007102"/>
    </source>
</evidence>
<keyword evidence="5" id="KW-0687">Ribonucleoprotein</keyword>
<dbReference type="SMART" id="SM01403">
    <property type="entry name" value="Ribosomal_S10"/>
    <property type="match status" value="1"/>
</dbReference>
<organism evidence="10 11">
    <name type="scientific">Haplochromis burtoni</name>
    <name type="common">Burton's mouthbrooder</name>
    <name type="synonym">Chromis burtoni</name>
    <dbReference type="NCBI Taxonomy" id="8153"/>
    <lineage>
        <taxon>Eukaryota</taxon>
        <taxon>Metazoa</taxon>
        <taxon>Chordata</taxon>
        <taxon>Craniata</taxon>
        <taxon>Vertebrata</taxon>
        <taxon>Euteleostomi</taxon>
        <taxon>Actinopterygii</taxon>
        <taxon>Neopterygii</taxon>
        <taxon>Teleostei</taxon>
        <taxon>Neoteleostei</taxon>
        <taxon>Acanthomorphata</taxon>
        <taxon>Ovalentaria</taxon>
        <taxon>Cichlomorphae</taxon>
        <taxon>Cichliformes</taxon>
        <taxon>Cichlidae</taxon>
        <taxon>African cichlids</taxon>
        <taxon>Pseudocrenilabrinae</taxon>
        <taxon>Haplochromini</taxon>
        <taxon>Haplochromis</taxon>
    </lineage>
</organism>
<keyword evidence="3" id="KW-0689">Ribosomal protein</keyword>
<evidence type="ECO:0000256" key="5">
    <source>
        <dbReference type="ARBA" id="ARBA00023274"/>
    </source>
</evidence>
<dbReference type="GeneTree" id="ENSGT00390000009045"/>
<evidence type="ECO:0000256" key="8">
    <source>
        <dbReference type="SAM" id="MobiDB-lite"/>
    </source>
</evidence>
<dbReference type="AlphaFoldDB" id="A0A3Q2WSG2"/>
<dbReference type="InterPro" id="IPR036838">
    <property type="entry name" value="Ribosomal_uS10_dom_sf"/>
</dbReference>
<reference evidence="10" key="1">
    <citation type="submission" date="2025-08" db="UniProtKB">
        <authorList>
            <consortium name="Ensembl"/>
        </authorList>
    </citation>
    <scope>IDENTIFICATION</scope>
</reference>
<dbReference type="GO" id="GO:0006412">
    <property type="term" value="P:translation"/>
    <property type="evidence" value="ECO:0007669"/>
    <property type="project" value="InterPro"/>
</dbReference>
<dbReference type="Gene3D" id="3.30.70.600">
    <property type="entry name" value="Ribosomal protein S10 domain"/>
    <property type="match status" value="1"/>
</dbReference>
<dbReference type="HAMAP" id="MF_00508">
    <property type="entry name" value="Ribosomal_uS10"/>
    <property type="match status" value="1"/>
</dbReference>
<dbReference type="SUPFAM" id="SSF54999">
    <property type="entry name" value="Ribosomal protein S10"/>
    <property type="match status" value="1"/>
</dbReference>
<dbReference type="GO" id="GO:0005763">
    <property type="term" value="C:mitochondrial small ribosomal subunit"/>
    <property type="evidence" value="ECO:0007669"/>
    <property type="project" value="InterPro"/>
</dbReference>
<evidence type="ECO:0000259" key="9">
    <source>
        <dbReference type="SMART" id="SM01403"/>
    </source>
</evidence>
<dbReference type="InterPro" id="IPR027486">
    <property type="entry name" value="Ribosomal_uS10_dom"/>
</dbReference>
<protein>
    <recommendedName>
        <fullName evidence="6">Small ribosomal subunit protein uS10m</fullName>
    </recommendedName>
    <alternativeName>
        <fullName evidence="7">28S ribosomal protein S10, mitochondrial</fullName>
    </alternativeName>
</protein>
<comment type="similarity">
    <text evidence="2">Belongs to the universal ribosomal protein uS10 family.</text>
</comment>
<reference evidence="10" key="2">
    <citation type="submission" date="2025-09" db="UniProtKB">
        <authorList>
            <consortium name="Ensembl"/>
        </authorList>
    </citation>
    <scope>IDENTIFICATION</scope>
</reference>
<dbReference type="PANTHER" id="PTHR13334">
    <property type="entry name" value="MITOCHONDRIAL 28S RIBOSOMAL PROTEIN S10"/>
    <property type="match status" value="1"/>
</dbReference>
<name>A0A3Q2WSG2_HAPBU</name>
<evidence type="ECO:0000313" key="10">
    <source>
        <dbReference type="Ensembl" id="ENSHBUP00000029693.1"/>
    </source>
</evidence>
<feature type="region of interest" description="Disordered" evidence="8">
    <location>
        <begin position="26"/>
        <end position="54"/>
    </location>
</feature>
<evidence type="ECO:0000313" key="11">
    <source>
        <dbReference type="Proteomes" id="UP000264840"/>
    </source>
</evidence>
<proteinExistence type="inferred from homology"/>
<sequence>FIGARYHFSFHLIRLQSCSKAASRGQTFKKQNRRKVNNKDRNREVSPPSDSQHFFPHDSFNVSSTIGSKLSLSFLYQAGAVVKYNKPTVVYIQRPLLGIACGVKAFFSLLVQITVTEEPDTLFQKLVVLVKGHDRAVLDSYEFFATMTAKELGISLGKVFEPPKDIERLTLLKSIHIFKKHRVQYEMRTHYRCIELHHITGCTAQVYLEYIQRNLPEGVAMEVTKTAMEKVPDHILEPMWKEIPTDDKPSQ</sequence>
<dbReference type="InterPro" id="IPR001848">
    <property type="entry name" value="Ribosomal_uS10"/>
</dbReference>
<dbReference type="STRING" id="8153.ENSHBUP00000029693"/>
<dbReference type="PANTHER" id="PTHR13334:SF4">
    <property type="entry name" value="SMALL RIBOSOMAL SUBUNIT PROTEIN US10M"/>
    <property type="match status" value="1"/>
</dbReference>
<keyword evidence="4" id="KW-0496">Mitochondrion</keyword>
<keyword evidence="11" id="KW-1185">Reference proteome</keyword>
<dbReference type="InterPro" id="IPR040055">
    <property type="entry name" value="Ribosomal_uS10m"/>
</dbReference>
<dbReference type="GO" id="GO:0003735">
    <property type="term" value="F:structural constituent of ribosome"/>
    <property type="evidence" value="ECO:0007669"/>
    <property type="project" value="InterPro"/>
</dbReference>
<evidence type="ECO:0000256" key="1">
    <source>
        <dbReference type="ARBA" id="ARBA00004173"/>
    </source>
</evidence>
<evidence type="ECO:0000256" key="3">
    <source>
        <dbReference type="ARBA" id="ARBA00022980"/>
    </source>
</evidence>
<accession>A0A3Q2WSG2</accession>
<dbReference type="Pfam" id="PF00338">
    <property type="entry name" value="Ribosomal_S10"/>
    <property type="match status" value="1"/>
</dbReference>
<dbReference type="Ensembl" id="ENSHBUT00000020023.1">
    <property type="protein sequence ID" value="ENSHBUP00000029693.1"/>
    <property type="gene ID" value="ENSHBUG00000014271.1"/>
</dbReference>
<feature type="domain" description="Small ribosomal subunit protein uS10" evidence="9">
    <location>
        <begin position="127"/>
        <end position="224"/>
    </location>
</feature>
<dbReference type="Proteomes" id="UP000264840">
    <property type="component" value="Unplaced"/>
</dbReference>
<comment type="subcellular location">
    <subcellularLocation>
        <location evidence="1">Mitochondrion</location>
    </subcellularLocation>
</comment>
<evidence type="ECO:0000256" key="7">
    <source>
        <dbReference type="ARBA" id="ARBA00035544"/>
    </source>
</evidence>
<dbReference type="FunFam" id="3.30.70.600:FF:000005">
    <property type="entry name" value="28S ribosomal protein S10, mitochondrial"/>
    <property type="match status" value="1"/>
</dbReference>
<evidence type="ECO:0000256" key="4">
    <source>
        <dbReference type="ARBA" id="ARBA00023128"/>
    </source>
</evidence>